<dbReference type="EMBL" id="JARRAG010000001">
    <property type="protein sequence ID" value="MDG3002452.1"/>
    <property type="molecule type" value="Genomic_DNA"/>
</dbReference>
<gene>
    <name evidence="3" type="ORF">PZE19_01520</name>
</gene>
<keyword evidence="4" id="KW-1185">Reference proteome</keyword>
<dbReference type="PANTHER" id="PTHR34978:SF3">
    <property type="entry name" value="SLR0241 PROTEIN"/>
    <property type="match status" value="1"/>
</dbReference>
<dbReference type="InterPro" id="IPR008756">
    <property type="entry name" value="Peptidase_M56"/>
</dbReference>
<evidence type="ECO:0000256" key="1">
    <source>
        <dbReference type="SAM" id="Phobius"/>
    </source>
</evidence>
<feature type="transmembrane region" description="Helical" evidence="1">
    <location>
        <begin position="127"/>
        <end position="147"/>
    </location>
</feature>
<evidence type="ECO:0000313" key="4">
    <source>
        <dbReference type="Proteomes" id="UP001216907"/>
    </source>
</evidence>
<organism evidence="3 4">
    <name type="scientific">Paludisphaera mucosa</name>
    <dbReference type="NCBI Taxonomy" id="3030827"/>
    <lineage>
        <taxon>Bacteria</taxon>
        <taxon>Pseudomonadati</taxon>
        <taxon>Planctomycetota</taxon>
        <taxon>Planctomycetia</taxon>
        <taxon>Isosphaerales</taxon>
        <taxon>Isosphaeraceae</taxon>
        <taxon>Paludisphaera</taxon>
    </lineage>
</organism>
<dbReference type="PANTHER" id="PTHR34978">
    <property type="entry name" value="POSSIBLE SENSOR-TRANSDUCER PROTEIN BLAR"/>
    <property type="match status" value="1"/>
</dbReference>
<feature type="transmembrane region" description="Helical" evidence="1">
    <location>
        <begin position="12"/>
        <end position="33"/>
    </location>
</feature>
<dbReference type="CDD" id="cd07341">
    <property type="entry name" value="M56_BlaR1_MecR1_like"/>
    <property type="match status" value="1"/>
</dbReference>
<dbReference type="InterPro" id="IPR052173">
    <property type="entry name" value="Beta-lactam_resp_regulator"/>
</dbReference>
<keyword evidence="1" id="KW-0472">Membrane</keyword>
<dbReference type="Proteomes" id="UP001216907">
    <property type="component" value="Unassembled WGS sequence"/>
</dbReference>
<sequence length="512" mass="56163">MWIVLDQFSRTLIDAAVANAILLSVVVVVVVFTRQPARRIMLAQTGVYAALVMIPLVAFDFLPRSYPVDALLRTGLVPPPLTPEPDPLDLVGPLAPGPAGRVVPRGRPAASQAEWPAGERLVRVATLLYLAGASLGLAWFGLGLWGFRRLLGRSTAASPATCAVFEELIADLERSPPQPALRISTWLRSPVLGGVTRPTIVIPAELDGDEVDRDALRLILLHELAHADRGDAWFNALAALAQIVWFFLPHLWWLRAQLRIDQEFLADRKAAGPLGESTHYARWLVGLSSGRAGRAVATRKPEAAAPDPSRTWGGRGFDTPLLQRVAMLLYCPFVVEGRPPRWFAIGVPAGFMLAAVMLSTLRILAPVDPSALLYQAQDRDPLVRTFSIPEFDVVPSSPPRTPQYFPLALPPAFRLEAFVIATPTTLTQLRIAGCPLVPDARGLAFQGPPRPQADDETPSRHRYTLRREYRTLKAAIDKREFDLDPKILDDVQWLTITPGDEIATILGLGITW</sequence>
<name>A0ABT6F4D5_9BACT</name>
<dbReference type="Pfam" id="PF05569">
    <property type="entry name" value="Peptidase_M56"/>
    <property type="match status" value="1"/>
</dbReference>
<feature type="domain" description="Peptidase M56" evidence="2">
    <location>
        <begin position="19"/>
        <end position="293"/>
    </location>
</feature>
<keyword evidence="1" id="KW-0812">Transmembrane</keyword>
<evidence type="ECO:0000313" key="3">
    <source>
        <dbReference type="EMBL" id="MDG3002452.1"/>
    </source>
</evidence>
<comment type="caution">
    <text evidence="3">The sequence shown here is derived from an EMBL/GenBank/DDBJ whole genome shotgun (WGS) entry which is preliminary data.</text>
</comment>
<dbReference type="RefSeq" id="WP_277858816.1">
    <property type="nucleotide sequence ID" value="NZ_JARRAG010000001.1"/>
</dbReference>
<feature type="transmembrane region" description="Helical" evidence="1">
    <location>
        <begin position="45"/>
        <end position="62"/>
    </location>
</feature>
<evidence type="ECO:0000259" key="2">
    <source>
        <dbReference type="Pfam" id="PF05569"/>
    </source>
</evidence>
<feature type="transmembrane region" description="Helical" evidence="1">
    <location>
        <begin position="232"/>
        <end position="253"/>
    </location>
</feature>
<accession>A0ABT6F4D5</accession>
<protein>
    <submittedName>
        <fullName evidence="3">M56 family metallopeptidase</fullName>
    </submittedName>
</protein>
<proteinExistence type="predicted"/>
<reference evidence="3 4" key="1">
    <citation type="submission" date="2023-03" db="EMBL/GenBank/DDBJ databases">
        <title>Paludisphaera mucosa sp. nov. a novel planctomycete from northern fen.</title>
        <authorList>
            <person name="Ivanova A."/>
        </authorList>
    </citation>
    <scope>NUCLEOTIDE SEQUENCE [LARGE SCALE GENOMIC DNA]</scope>
    <source>
        <strain evidence="3 4">Pla2</strain>
    </source>
</reference>
<keyword evidence="1" id="KW-1133">Transmembrane helix</keyword>